<gene>
    <name evidence="1" type="ORF">AHMF7616_03610</name>
</gene>
<name>A0A369QS30_9BACT</name>
<organism evidence="1 2">
    <name type="scientific">Adhaeribacter pallidiroseus</name>
    <dbReference type="NCBI Taxonomy" id="2072847"/>
    <lineage>
        <taxon>Bacteria</taxon>
        <taxon>Pseudomonadati</taxon>
        <taxon>Bacteroidota</taxon>
        <taxon>Cytophagia</taxon>
        <taxon>Cytophagales</taxon>
        <taxon>Hymenobacteraceae</taxon>
        <taxon>Adhaeribacter</taxon>
    </lineage>
</organism>
<evidence type="ECO:0000313" key="2">
    <source>
        <dbReference type="Proteomes" id="UP000253919"/>
    </source>
</evidence>
<dbReference type="EMBL" id="QASA01000001">
    <property type="protein sequence ID" value="RDC64988.1"/>
    <property type="molecule type" value="Genomic_DNA"/>
</dbReference>
<proteinExistence type="predicted"/>
<protein>
    <recommendedName>
        <fullName evidence="3">Outer membrane protein beta-barrel domain-containing protein</fullName>
    </recommendedName>
</protein>
<accession>A0A369QS30</accession>
<dbReference type="AlphaFoldDB" id="A0A369QS30"/>
<keyword evidence="2" id="KW-1185">Reference proteome</keyword>
<evidence type="ECO:0008006" key="3">
    <source>
        <dbReference type="Google" id="ProtNLM"/>
    </source>
</evidence>
<reference evidence="1 2" key="1">
    <citation type="submission" date="2018-04" db="EMBL/GenBank/DDBJ databases">
        <title>Adhaeribacter sp. HMF7616 genome sequencing and assembly.</title>
        <authorList>
            <person name="Kang H."/>
            <person name="Kang J."/>
            <person name="Cha I."/>
            <person name="Kim H."/>
            <person name="Joh K."/>
        </authorList>
    </citation>
    <scope>NUCLEOTIDE SEQUENCE [LARGE SCALE GENOMIC DNA]</scope>
    <source>
        <strain evidence="1 2">HMF7616</strain>
    </source>
</reference>
<dbReference type="Proteomes" id="UP000253919">
    <property type="component" value="Unassembled WGS sequence"/>
</dbReference>
<dbReference type="OrthoDB" id="891954at2"/>
<sequence length="343" mass="37240">MALAPAQLIPESSLATDSSGVMMAKNQPEFKKDSAAVIAAALFPEETKKKTVGSRWAIGGGTGSQYFDQNIKFASAGTNFFGNPSTNYALSAVSKNTGSNSIEAASKEFNENTRSSFSYRAAVGANYRINDKWSIEAGLTFAENKAQTTTSYIIYKRPAALNAIANIKAENAFLDNTSNGITTNVTIPVTIFLAKLTDTDLNNAQVTVEQVTPFNMYYRYRQIGVPVRLRYQQGRGKWFNFVQAGGALNVLLQTSILSDSPKVPAVEYPLGRSSPFRKWYGTALGSVGRGLKISEVWQVQGSLDVARSFSTLTLSTDQIPGLNQQKPYYVGFGISSSYVIGKK</sequence>
<dbReference type="Gene3D" id="2.40.160.20">
    <property type="match status" value="1"/>
</dbReference>
<comment type="caution">
    <text evidence="1">The sequence shown here is derived from an EMBL/GenBank/DDBJ whole genome shotgun (WGS) entry which is preliminary data.</text>
</comment>
<evidence type="ECO:0000313" key="1">
    <source>
        <dbReference type="EMBL" id="RDC64988.1"/>
    </source>
</evidence>
<dbReference type="SUPFAM" id="SSF56935">
    <property type="entry name" value="Porins"/>
    <property type="match status" value="1"/>
</dbReference>
<dbReference type="RefSeq" id="WP_115374064.1">
    <property type="nucleotide sequence ID" value="NZ_QASA01000001.1"/>
</dbReference>